<sequence>MPTGESGDHSADGPSRRLVLQSTATLLSLPLVANTTRAWA</sequence>
<name>A0A1C3XTZ7_9BRAD</name>
<keyword evidence="2" id="KW-1185">Reference proteome</keyword>
<proteinExistence type="predicted"/>
<dbReference type="AlphaFoldDB" id="A0A1C3XTZ7"/>
<gene>
    <name evidence="1" type="ORF">GA0061098_105116</name>
</gene>
<dbReference type="Proteomes" id="UP000199184">
    <property type="component" value="Unassembled WGS sequence"/>
</dbReference>
<dbReference type="EMBL" id="FMAI01000051">
    <property type="protein sequence ID" value="SCB55720.1"/>
    <property type="molecule type" value="Genomic_DNA"/>
</dbReference>
<evidence type="ECO:0000313" key="1">
    <source>
        <dbReference type="EMBL" id="SCB55720.1"/>
    </source>
</evidence>
<protein>
    <submittedName>
        <fullName evidence="1">Uncharacterized protein</fullName>
    </submittedName>
</protein>
<accession>A0A1C3XTZ7</accession>
<evidence type="ECO:0000313" key="2">
    <source>
        <dbReference type="Proteomes" id="UP000199184"/>
    </source>
</evidence>
<reference evidence="2" key="1">
    <citation type="submission" date="2016-08" db="EMBL/GenBank/DDBJ databases">
        <authorList>
            <person name="Varghese N."/>
            <person name="Submissions Spin"/>
        </authorList>
    </citation>
    <scope>NUCLEOTIDE SEQUENCE [LARGE SCALE GENOMIC DNA]</scope>
    <source>
        <strain evidence="2">ERR11</strain>
    </source>
</reference>
<organism evidence="1 2">
    <name type="scientific">Bradyrhizobium shewense</name>
    <dbReference type="NCBI Taxonomy" id="1761772"/>
    <lineage>
        <taxon>Bacteria</taxon>
        <taxon>Pseudomonadati</taxon>
        <taxon>Pseudomonadota</taxon>
        <taxon>Alphaproteobacteria</taxon>
        <taxon>Hyphomicrobiales</taxon>
        <taxon>Nitrobacteraceae</taxon>
        <taxon>Bradyrhizobium</taxon>
    </lineage>
</organism>